<feature type="compositionally biased region" description="Basic and acidic residues" evidence="1">
    <location>
        <begin position="456"/>
        <end position="472"/>
    </location>
</feature>
<organism evidence="4 5">
    <name type="scientific">Kribbella turkmenica</name>
    <dbReference type="NCBI Taxonomy" id="2530375"/>
    <lineage>
        <taxon>Bacteria</taxon>
        <taxon>Bacillati</taxon>
        <taxon>Actinomycetota</taxon>
        <taxon>Actinomycetes</taxon>
        <taxon>Propionibacteriales</taxon>
        <taxon>Kribbellaceae</taxon>
        <taxon>Kribbella</taxon>
    </lineage>
</organism>
<dbReference type="GO" id="GO:0000150">
    <property type="term" value="F:DNA strand exchange activity"/>
    <property type="evidence" value="ECO:0007669"/>
    <property type="project" value="InterPro"/>
</dbReference>
<dbReference type="InterPro" id="IPR050639">
    <property type="entry name" value="SSR_resolvase"/>
</dbReference>
<dbReference type="AlphaFoldDB" id="A0A4R4XCI6"/>
<evidence type="ECO:0008006" key="6">
    <source>
        <dbReference type="Google" id="ProtNLM"/>
    </source>
</evidence>
<feature type="compositionally biased region" description="Polar residues" evidence="1">
    <location>
        <begin position="1"/>
        <end position="15"/>
    </location>
</feature>
<evidence type="ECO:0000313" key="5">
    <source>
        <dbReference type="Proteomes" id="UP000295172"/>
    </source>
</evidence>
<dbReference type="PROSITE" id="PS51737">
    <property type="entry name" value="RECOMBINASE_DNA_BIND"/>
    <property type="match status" value="1"/>
</dbReference>
<feature type="domain" description="Resolvase/invertase-type recombinase catalytic" evidence="2">
    <location>
        <begin position="82"/>
        <end position="239"/>
    </location>
</feature>
<dbReference type="SUPFAM" id="SSF53041">
    <property type="entry name" value="Resolvase-like"/>
    <property type="match status" value="1"/>
</dbReference>
<feature type="domain" description="Recombinase" evidence="3">
    <location>
        <begin position="242"/>
        <end position="360"/>
    </location>
</feature>
<protein>
    <recommendedName>
        <fullName evidence="6">Recombinase family protein</fullName>
    </recommendedName>
</protein>
<evidence type="ECO:0000313" key="4">
    <source>
        <dbReference type="EMBL" id="TDD28353.1"/>
    </source>
</evidence>
<feature type="compositionally biased region" description="Low complexity" evidence="1">
    <location>
        <begin position="578"/>
        <end position="587"/>
    </location>
</feature>
<evidence type="ECO:0000259" key="3">
    <source>
        <dbReference type="PROSITE" id="PS51737"/>
    </source>
</evidence>
<dbReference type="InterPro" id="IPR011109">
    <property type="entry name" value="DNA_bind_recombinase_dom"/>
</dbReference>
<dbReference type="InterPro" id="IPR036162">
    <property type="entry name" value="Resolvase-like_N_sf"/>
</dbReference>
<dbReference type="Pfam" id="PF07508">
    <property type="entry name" value="Recombinase"/>
    <property type="match status" value="1"/>
</dbReference>
<dbReference type="PROSITE" id="PS51736">
    <property type="entry name" value="RECOMBINASES_3"/>
    <property type="match status" value="1"/>
</dbReference>
<dbReference type="OrthoDB" id="3217513at2"/>
<gene>
    <name evidence="4" type="ORF">E1218_07485</name>
</gene>
<feature type="compositionally biased region" description="Basic residues" evidence="1">
    <location>
        <begin position="544"/>
        <end position="564"/>
    </location>
</feature>
<keyword evidence="5" id="KW-1185">Reference proteome</keyword>
<dbReference type="SMART" id="SM00857">
    <property type="entry name" value="Resolvase"/>
    <property type="match status" value="1"/>
</dbReference>
<feature type="compositionally biased region" description="Basic residues" evidence="1">
    <location>
        <begin position="588"/>
        <end position="597"/>
    </location>
</feature>
<dbReference type="InterPro" id="IPR006119">
    <property type="entry name" value="Resolv_N"/>
</dbReference>
<dbReference type="Proteomes" id="UP000295172">
    <property type="component" value="Unassembled WGS sequence"/>
</dbReference>
<dbReference type="PANTHER" id="PTHR30461:SF23">
    <property type="entry name" value="DNA RECOMBINASE-RELATED"/>
    <property type="match status" value="1"/>
</dbReference>
<comment type="caution">
    <text evidence="4">The sequence shown here is derived from an EMBL/GenBank/DDBJ whole genome shotgun (WGS) entry which is preliminary data.</text>
</comment>
<sequence length="611" mass="68522">MGTGHTNIRTLSSTIRRVDPRHGSPPPGHTNQRGSRQRADAPTRNHQHPMLDDPFACDERSVTAMSLAQEAVSEITLGRRKRFVLYLRVSTPSQVNTDYDPEGISIPAQREAGLRKGAALDADLVREFIEPGRSGTSVDKRPVFQEMLTWLKEQGDIDYVVVYTFSRAFRNAVDAGITKRTLRKYGTRVVSTTLDLGESPESAMIETIMHAVDQYQSEQSGADISYKMGQKIKHGGTVGPAPLGYLNVTEDFEGRTIRTIAVDEVRAPLIETAFILFATGEYSISRLQAEMAERGLTTRPSRKRPAKPVSEDQLRKMLANPYYLGLVTYEGKQLPGRHEAIVEPGVFSAVQVILEIRAKPGSRDRSLNHYLRGKLHCQECYEARRDFRLMYTEATGRGGTYGYFICRGRQVGVCELPHLPAYRVEGAIVSYYATVKVTRDFAATVNEPLAFDRRDTITRRDRANRRLRDRPARGTSHRPGSRRRPPIHQVAGAATEARHRANPTGAGPPVQREHHQAGNRAAVGSTSPARRSSRHVHPSERPHPTPHQRRVLRGALHRTGVRRPRGAEPTLRGRDLSQRSPSPGQRSRSTRHTKSRSPRSCERDDRPEYLE</sequence>
<dbReference type="EMBL" id="SMKR01000022">
    <property type="protein sequence ID" value="TDD28353.1"/>
    <property type="molecule type" value="Genomic_DNA"/>
</dbReference>
<dbReference type="Pfam" id="PF00239">
    <property type="entry name" value="Resolvase"/>
    <property type="match status" value="1"/>
</dbReference>
<feature type="region of interest" description="Disordered" evidence="1">
    <location>
        <begin position="1"/>
        <end position="52"/>
    </location>
</feature>
<dbReference type="CDD" id="cd00338">
    <property type="entry name" value="Ser_Recombinase"/>
    <property type="match status" value="1"/>
</dbReference>
<dbReference type="PANTHER" id="PTHR30461">
    <property type="entry name" value="DNA-INVERTASE FROM LAMBDOID PROPHAGE"/>
    <property type="match status" value="1"/>
</dbReference>
<proteinExistence type="predicted"/>
<accession>A0A4R4XCI6</accession>
<evidence type="ECO:0000259" key="2">
    <source>
        <dbReference type="PROSITE" id="PS51736"/>
    </source>
</evidence>
<feature type="compositionally biased region" description="Basic and acidic residues" evidence="1">
    <location>
        <begin position="599"/>
        <end position="611"/>
    </location>
</feature>
<evidence type="ECO:0000256" key="1">
    <source>
        <dbReference type="SAM" id="MobiDB-lite"/>
    </source>
</evidence>
<feature type="compositionally biased region" description="Basic residues" evidence="1">
    <location>
        <begin position="475"/>
        <end position="486"/>
    </location>
</feature>
<name>A0A4R4XCI6_9ACTN</name>
<reference evidence="4 5" key="1">
    <citation type="submission" date="2019-02" db="EMBL/GenBank/DDBJ databases">
        <title>Draft genome sequences of novel Actinobacteria.</title>
        <authorList>
            <person name="Sahin N."/>
            <person name="Ay H."/>
            <person name="Saygin H."/>
        </authorList>
    </citation>
    <scope>NUCLEOTIDE SEQUENCE [LARGE SCALE GENOMIC DNA]</scope>
    <source>
        <strain evidence="4 5">16K104</strain>
    </source>
</reference>
<dbReference type="Gene3D" id="3.90.1750.20">
    <property type="entry name" value="Putative Large Serine Recombinase, Chain B, Domain 2"/>
    <property type="match status" value="1"/>
</dbReference>
<dbReference type="InterPro" id="IPR038109">
    <property type="entry name" value="DNA_bind_recomb_sf"/>
</dbReference>
<feature type="region of interest" description="Disordered" evidence="1">
    <location>
        <begin position="456"/>
        <end position="611"/>
    </location>
</feature>
<dbReference type="GO" id="GO:0003677">
    <property type="term" value="F:DNA binding"/>
    <property type="evidence" value="ECO:0007669"/>
    <property type="project" value="InterPro"/>
</dbReference>
<dbReference type="Gene3D" id="3.40.50.1390">
    <property type="entry name" value="Resolvase, N-terminal catalytic domain"/>
    <property type="match status" value="1"/>
</dbReference>